<keyword evidence="15" id="KW-1185">Reference proteome</keyword>
<comment type="similarity">
    <text evidence="1 7 8">Belongs to the phosphohexose mutase family.</text>
</comment>
<comment type="cofactor">
    <cofactor evidence="7">
        <name>Mg(2+)</name>
        <dbReference type="ChEBI" id="CHEBI:18420"/>
    </cofactor>
    <text evidence="7">Binds 1 Mg(2+) ion per subunit.</text>
</comment>
<protein>
    <recommendedName>
        <fullName evidence="7 9">Phosphoglucosamine mutase</fullName>
        <ecNumber evidence="7 9">5.4.2.10</ecNumber>
    </recommendedName>
</protein>
<comment type="catalytic activity">
    <reaction evidence="6 7 9">
        <text>alpha-D-glucosamine 1-phosphate = D-glucosamine 6-phosphate</text>
        <dbReference type="Rhea" id="RHEA:23424"/>
        <dbReference type="ChEBI" id="CHEBI:58516"/>
        <dbReference type="ChEBI" id="CHEBI:58725"/>
        <dbReference type="EC" id="5.4.2.10"/>
    </reaction>
</comment>
<evidence type="ECO:0000256" key="6">
    <source>
        <dbReference type="ARBA" id="ARBA00050364"/>
    </source>
</evidence>
<dbReference type="EMBL" id="CP003359">
    <property type="protein sequence ID" value="AGB40292.1"/>
    <property type="molecule type" value="Genomic_DNA"/>
</dbReference>
<dbReference type="FunFam" id="3.30.310.50:FF:000001">
    <property type="entry name" value="Phosphoglucosamine mutase"/>
    <property type="match status" value="1"/>
</dbReference>
<dbReference type="SUPFAM" id="SSF55957">
    <property type="entry name" value="Phosphoglucomutase, C-terminal domain"/>
    <property type="match status" value="1"/>
</dbReference>
<dbReference type="GO" id="GO:0004615">
    <property type="term" value="F:phosphomannomutase activity"/>
    <property type="evidence" value="ECO:0007669"/>
    <property type="project" value="TreeGrafter"/>
</dbReference>
<dbReference type="GO" id="GO:0005829">
    <property type="term" value="C:cytosol"/>
    <property type="evidence" value="ECO:0007669"/>
    <property type="project" value="TreeGrafter"/>
</dbReference>
<dbReference type="PATRIC" id="fig|748449.3.peg.259"/>
<dbReference type="InterPro" id="IPR036900">
    <property type="entry name" value="A-D-PHexomutase_C_sf"/>
</dbReference>
<dbReference type="SUPFAM" id="SSF53738">
    <property type="entry name" value="Phosphoglucomutase, first 3 domains"/>
    <property type="match status" value="3"/>
</dbReference>
<dbReference type="RefSeq" id="WP_015326018.1">
    <property type="nucleotide sequence ID" value="NC_019978.1"/>
</dbReference>
<dbReference type="InterPro" id="IPR050060">
    <property type="entry name" value="Phosphoglucosamine_mutase"/>
</dbReference>
<dbReference type="PROSITE" id="PS00710">
    <property type="entry name" value="PGM_PMM"/>
    <property type="match status" value="1"/>
</dbReference>
<name>L0K4X0_HALHC</name>
<dbReference type="FunFam" id="3.40.120.10:FF:000003">
    <property type="entry name" value="Phosphoglucosamine mutase"/>
    <property type="match status" value="1"/>
</dbReference>
<dbReference type="AlphaFoldDB" id="L0K4X0"/>
<feature type="binding site" description="via phosphate group" evidence="7">
    <location>
        <position position="99"/>
    </location>
    <ligand>
        <name>Mg(2+)</name>
        <dbReference type="ChEBI" id="CHEBI:18420"/>
    </ligand>
</feature>
<evidence type="ECO:0000259" key="13">
    <source>
        <dbReference type="Pfam" id="PF02880"/>
    </source>
</evidence>
<evidence type="ECO:0000256" key="4">
    <source>
        <dbReference type="ARBA" id="ARBA00022842"/>
    </source>
</evidence>
<feature type="active site" description="Phosphoserine intermediate" evidence="7">
    <location>
        <position position="99"/>
    </location>
</feature>
<dbReference type="eggNOG" id="COG1109">
    <property type="taxonomic scope" value="Bacteria"/>
</dbReference>
<keyword evidence="5 7" id="KW-0413">Isomerase</keyword>
<accession>L0K4X0</accession>
<feature type="binding site" evidence="7">
    <location>
        <position position="241"/>
    </location>
    <ligand>
        <name>Mg(2+)</name>
        <dbReference type="ChEBI" id="CHEBI:18420"/>
    </ligand>
</feature>
<dbReference type="GO" id="GO:0008966">
    <property type="term" value="F:phosphoglucosamine mutase activity"/>
    <property type="evidence" value="ECO:0007669"/>
    <property type="project" value="UniProtKB-UniRule"/>
</dbReference>
<evidence type="ECO:0000256" key="1">
    <source>
        <dbReference type="ARBA" id="ARBA00010231"/>
    </source>
</evidence>
<evidence type="ECO:0000256" key="8">
    <source>
        <dbReference type="RuleBase" id="RU004326"/>
    </source>
</evidence>
<dbReference type="InterPro" id="IPR016066">
    <property type="entry name" value="A-D-PHexomutase_CS"/>
</dbReference>
<dbReference type="InterPro" id="IPR005841">
    <property type="entry name" value="Alpha-D-phosphohexomutase_SF"/>
</dbReference>
<dbReference type="Pfam" id="PF02880">
    <property type="entry name" value="PGM_PMM_III"/>
    <property type="match status" value="1"/>
</dbReference>
<gene>
    <name evidence="7" type="primary">glmM</name>
    <name evidence="14" type="ordered locus">Halha_0281</name>
</gene>
<dbReference type="HOGENOM" id="CLU_016950_7_0_9"/>
<organism evidence="14 15">
    <name type="scientific">Halobacteroides halobius (strain ATCC 35273 / DSM 5150 / MD-1)</name>
    <dbReference type="NCBI Taxonomy" id="748449"/>
    <lineage>
        <taxon>Bacteria</taxon>
        <taxon>Bacillati</taxon>
        <taxon>Bacillota</taxon>
        <taxon>Clostridia</taxon>
        <taxon>Halanaerobiales</taxon>
        <taxon>Halobacteroidaceae</taxon>
        <taxon>Halobacteroides</taxon>
    </lineage>
</organism>
<dbReference type="InterPro" id="IPR005843">
    <property type="entry name" value="A-D-PHexomutase_C"/>
</dbReference>
<dbReference type="Pfam" id="PF00408">
    <property type="entry name" value="PGM_PMM_IV"/>
    <property type="match status" value="1"/>
</dbReference>
<dbReference type="Gene3D" id="3.40.120.10">
    <property type="entry name" value="Alpha-D-Glucose-1,6-Bisphosphate, subunit A, domain 3"/>
    <property type="match status" value="3"/>
</dbReference>
<dbReference type="KEGG" id="hhl:Halha_0281"/>
<dbReference type="Proteomes" id="UP000010880">
    <property type="component" value="Chromosome"/>
</dbReference>
<dbReference type="STRING" id="748449.Halha_0281"/>
<evidence type="ECO:0000256" key="9">
    <source>
        <dbReference type="RuleBase" id="RU004327"/>
    </source>
</evidence>
<dbReference type="EC" id="5.4.2.10" evidence="7 9"/>
<evidence type="ECO:0000256" key="7">
    <source>
        <dbReference type="HAMAP-Rule" id="MF_01554"/>
    </source>
</evidence>
<evidence type="ECO:0000259" key="12">
    <source>
        <dbReference type="Pfam" id="PF02879"/>
    </source>
</evidence>
<dbReference type="Pfam" id="PF02879">
    <property type="entry name" value="PGM_PMM_II"/>
    <property type="match status" value="1"/>
</dbReference>
<reference evidence="15" key="1">
    <citation type="submission" date="2012-02" db="EMBL/GenBank/DDBJ databases">
        <title>The complete genome of Halobacteroides halobius DSM 5150.</title>
        <authorList>
            <person name="Lucas S."/>
            <person name="Copeland A."/>
            <person name="Lapidus A."/>
            <person name="Glavina del Rio T."/>
            <person name="Dalin E."/>
            <person name="Tice H."/>
            <person name="Bruce D."/>
            <person name="Goodwin L."/>
            <person name="Pitluck S."/>
            <person name="Peters L."/>
            <person name="Mikhailova N."/>
            <person name="Gu W."/>
            <person name="Kyrpides N."/>
            <person name="Mavromatis K."/>
            <person name="Ivanova N."/>
            <person name="Brettin T."/>
            <person name="Detter J.C."/>
            <person name="Han C."/>
            <person name="Larimer F."/>
            <person name="Land M."/>
            <person name="Hauser L."/>
            <person name="Markowitz V."/>
            <person name="Cheng J.-F."/>
            <person name="Hugenholtz P."/>
            <person name="Woyke T."/>
            <person name="Wu D."/>
            <person name="Tindall B."/>
            <person name="Pomrenke H."/>
            <person name="Brambilla E."/>
            <person name="Klenk H.-P."/>
            <person name="Eisen J.A."/>
        </authorList>
    </citation>
    <scope>NUCLEOTIDE SEQUENCE [LARGE SCALE GENOMIC DNA]</scope>
    <source>
        <strain evidence="15">ATCC 35273 / DSM 5150 / MD-1</strain>
    </source>
</reference>
<dbReference type="InterPro" id="IPR005845">
    <property type="entry name" value="A-D-PHexomutase_a/b/a-II"/>
</dbReference>
<sequence>MGELFGTDGVRGEANQDITAELAFKLGKAGAHYLTDGKEAKVLIGKDTRVSGDMLEAALVAGITSLGFDVIKVGVVPTPVVAYLTRKLDVAAGVMISASHNPACDNGIKFFDQDGFKLSDQDEDEIEDVFFNQLDELPVLAGDKVGMAKSVDGYVKEYIDYIQTTVDNSFAGLKIVVDTANGAACEVSPQVLSQLGAKVVLLNDTPTGTNINVESGSTHPEVVQEAVVERGADLGIAHDGDADRVIAVDEKGQLVDGDYILAICSRQLIKEGKLADNKVVATKYSNLGLHQSLEEVDGEVVVTKNGDRYVLAKMQEKGYNLGGEKSGHIIFLDYNTTGDGLLTALQLIDVVQKTGQPLSKLRQQMEELPQLLVNVEVESKAWEANKKIQEAITEVEKTLEGEGRIFVRASGTEPVIRIMVEGQNKNQLEELANDVAEVVKKELN</sequence>
<comment type="function">
    <text evidence="7 9">Catalyzes the conversion of glucosamine-6-phosphate to glucosamine-1-phosphate.</text>
</comment>
<dbReference type="OrthoDB" id="9806956at2"/>
<feature type="domain" description="Alpha-D-phosphohexomutase C-terminal" evidence="10">
    <location>
        <begin position="372"/>
        <end position="437"/>
    </location>
</feature>
<dbReference type="PANTHER" id="PTHR42946">
    <property type="entry name" value="PHOSPHOHEXOSE MUTASE"/>
    <property type="match status" value="1"/>
</dbReference>
<keyword evidence="2 7" id="KW-0597">Phosphoprotein</keyword>
<evidence type="ECO:0000313" key="14">
    <source>
        <dbReference type="EMBL" id="AGB40292.1"/>
    </source>
</evidence>
<dbReference type="InterPro" id="IPR005846">
    <property type="entry name" value="A-D-PHexomutase_a/b/a-III"/>
</dbReference>
<dbReference type="PANTHER" id="PTHR42946:SF1">
    <property type="entry name" value="PHOSPHOGLUCOMUTASE (ALPHA-D-GLUCOSE-1,6-BISPHOSPHATE-DEPENDENT)"/>
    <property type="match status" value="1"/>
</dbReference>
<dbReference type="GO" id="GO:0000287">
    <property type="term" value="F:magnesium ion binding"/>
    <property type="evidence" value="ECO:0007669"/>
    <property type="project" value="UniProtKB-UniRule"/>
</dbReference>
<evidence type="ECO:0000256" key="5">
    <source>
        <dbReference type="ARBA" id="ARBA00023235"/>
    </source>
</evidence>
<feature type="domain" description="Alpha-D-phosphohexomutase alpha/beta/alpha" evidence="11">
    <location>
        <begin position="3"/>
        <end position="132"/>
    </location>
</feature>
<dbReference type="GO" id="GO:0009252">
    <property type="term" value="P:peptidoglycan biosynthetic process"/>
    <property type="evidence" value="ECO:0007669"/>
    <property type="project" value="TreeGrafter"/>
</dbReference>
<keyword evidence="3 7" id="KW-0479">Metal-binding</keyword>
<proteinExistence type="inferred from homology"/>
<dbReference type="NCBIfam" id="NF008139">
    <property type="entry name" value="PRK10887.1"/>
    <property type="match status" value="1"/>
</dbReference>
<dbReference type="InterPro" id="IPR016055">
    <property type="entry name" value="A-D-PHexomutase_a/b/a-I/II/III"/>
</dbReference>
<dbReference type="GO" id="GO:0006048">
    <property type="term" value="P:UDP-N-acetylglucosamine biosynthetic process"/>
    <property type="evidence" value="ECO:0007669"/>
    <property type="project" value="TreeGrafter"/>
</dbReference>
<keyword evidence="4 7" id="KW-0460">Magnesium</keyword>
<comment type="PTM">
    <text evidence="7">Activated by phosphorylation.</text>
</comment>
<dbReference type="Pfam" id="PF02878">
    <property type="entry name" value="PGM_PMM_I"/>
    <property type="match status" value="1"/>
</dbReference>
<dbReference type="FunFam" id="3.40.120.10:FF:000001">
    <property type="entry name" value="Phosphoglucosamine mutase"/>
    <property type="match status" value="1"/>
</dbReference>
<evidence type="ECO:0000256" key="2">
    <source>
        <dbReference type="ARBA" id="ARBA00022553"/>
    </source>
</evidence>
<feature type="binding site" evidence="7">
    <location>
        <position position="243"/>
    </location>
    <ligand>
        <name>Mg(2+)</name>
        <dbReference type="ChEBI" id="CHEBI:18420"/>
    </ligand>
</feature>
<dbReference type="GO" id="GO:0005975">
    <property type="term" value="P:carbohydrate metabolic process"/>
    <property type="evidence" value="ECO:0007669"/>
    <property type="project" value="InterPro"/>
</dbReference>
<evidence type="ECO:0000259" key="11">
    <source>
        <dbReference type="Pfam" id="PF02878"/>
    </source>
</evidence>
<feature type="domain" description="Alpha-D-phosphohexomutase alpha/beta/alpha" evidence="13">
    <location>
        <begin position="256"/>
        <end position="366"/>
    </location>
</feature>
<evidence type="ECO:0000256" key="3">
    <source>
        <dbReference type="ARBA" id="ARBA00022723"/>
    </source>
</evidence>
<evidence type="ECO:0000259" key="10">
    <source>
        <dbReference type="Pfam" id="PF00408"/>
    </source>
</evidence>
<dbReference type="InterPro" id="IPR005844">
    <property type="entry name" value="A-D-PHexomutase_a/b/a-I"/>
</dbReference>
<feature type="modified residue" description="Phosphoserine" evidence="7">
    <location>
        <position position="99"/>
    </location>
</feature>
<dbReference type="CDD" id="cd05802">
    <property type="entry name" value="GlmM"/>
    <property type="match status" value="1"/>
</dbReference>
<dbReference type="InterPro" id="IPR006352">
    <property type="entry name" value="GlmM_bact"/>
</dbReference>
<dbReference type="NCBIfam" id="TIGR01455">
    <property type="entry name" value="glmM"/>
    <property type="match status" value="1"/>
</dbReference>
<dbReference type="HAMAP" id="MF_01554_B">
    <property type="entry name" value="GlmM_B"/>
    <property type="match status" value="1"/>
</dbReference>
<evidence type="ECO:0000313" key="15">
    <source>
        <dbReference type="Proteomes" id="UP000010880"/>
    </source>
</evidence>
<dbReference type="PRINTS" id="PR00509">
    <property type="entry name" value="PGMPMM"/>
</dbReference>
<feature type="binding site" evidence="7">
    <location>
        <position position="239"/>
    </location>
    <ligand>
        <name>Mg(2+)</name>
        <dbReference type="ChEBI" id="CHEBI:18420"/>
    </ligand>
</feature>
<feature type="domain" description="Alpha-D-phosphohexomutase alpha/beta/alpha" evidence="12">
    <location>
        <begin position="156"/>
        <end position="252"/>
    </location>
</feature>
<dbReference type="Gene3D" id="3.30.310.50">
    <property type="entry name" value="Alpha-D-phosphohexomutase, C-terminal domain"/>
    <property type="match status" value="1"/>
</dbReference>